<evidence type="ECO:0000313" key="2">
    <source>
        <dbReference type="EMBL" id="KAG9472935.1"/>
    </source>
</evidence>
<dbReference type="AlphaFoldDB" id="A0A8J6EQ36"/>
<sequence length="81" mass="9175">MVITDAAIPKRGIGLAGNTVSLKGQRRHHLRSPSPDRKNTERFKACPLPHSSDKVNSMMAPPEKYQRNPLRERLLQKGLYI</sequence>
<dbReference type="Proteomes" id="UP000770717">
    <property type="component" value="Unassembled WGS sequence"/>
</dbReference>
<feature type="region of interest" description="Disordered" evidence="1">
    <location>
        <begin position="21"/>
        <end position="68"/>
    </location>
</feature>
<comment type="caution">
    <text evidence="2">The sequence shown here is derived from an EMBL/GenBank/DDBJ whole genome shotgun (WGS) entry which is preliminary data.</text>
</comment>
<feature type="compositionally biased region" description="Basic and acidic residues" evidence="1">
    <location>
        <begin position="34"/>
        <end position="44"/>
    </location>
</feature>
<evidence type="ECO:0000313" key="3">
    <source>
        <dbReference type="Proteomes" id="UP000770717"/>
    </source>
</evidence>
<gene>
    <name evidence="2" type="ORF">GDO78_015859</name>
</gene>
<protein>
    <submittedName>
        <fullName evidence="2">Uncharacterized protein</fullName>
    </submittedName>
</protein>
<evidence type="ECO:0000256" key="1">
    <source>
        <dbReference type="SAM" id="MobiDB-lite"/>
    </source>
</evidence>
<organism evidence="2 3">
    <name type="scientific">Eleutherodactylus coqui</name>
    <name type="common">Puerto Rican coqui</name>
    <dbReference type="NCBI Taxonomy" id="57060"/>
    <lineage>
        <taxon>Eukaryota</taxon>
        <taxon>Metazoa</taxon>
        <taxon>Chordata</taxon>
        <taxon>Craniata</taxon>
        <taxon>Vertebrata</taxon>
        <taxon>Euteleostomi</taxon>
        <taxon>Amphibia</taxon>
        <taxon>Batrachia</taxon>
        <taxon>Anura</taxon>
        <taxon>Neobatrachia</taxon>
        <taxon>Hyloidea</taxon>
        <taxon>Eleutherodactylidae</taxon>
        <taxon>Eleutherodactylinae</taxon>
        <taxon>Eleutherodactylus</taxon>
        <taxon>Eleutherodactylus</taxon>
    </lineage>
</organism>
<name>A0A8J6EQ36_ELECQ</name>
<dbReference type="EMBL" id="WNTK01000030">
    <property type="protein sequence ID" value="KAG9472935.1"/>
    <property type="molecule type" value="Genomic_DNA"/>
</dbReference>
<reference evidence="2" key="1">
    <citation type="thesis" date="2020" institute="ProQuest LLC" country="789 East Eisenhower Parkway, Ann Arbor, MI, USA">
        <title>Comparative Genomics and Chromosome Evolution.</title>
        <authorList>
            <person name="Mudd A.B."/>
        </authorList>
    </citation>
    <scope>NUCLEOTIDE SEQUENCE</scope>
    <source>
        <strain evidence="2">HN-11 Male</strain>
        <tissue evidence="2">Kidney and liver</tissue>
    </source>
</reference>
<proteinExistence type="predicted"/>
<keyword evidence="3" id="KW-1185">Reference proteome</keyword>
<accession>A0A8J6EQ36</accession>